<name>A0ABD1JVA8_9TELE</name>
<dbReference type="Gene3D" id="2.10.25.10">
    <property type="entry name" value="Laminin"/>
    <property type="match status" value="1"/>
</dbReference>
<gene>
    <name evidence="6" type="ORF">ACEWY4_013071</name>
</gene>
<sequence length="114" mass="12263">MEPNLRLSLKPEAQHFDPGLQDDAKPLPELLDVNECEETNGGCEALCCNTIGSFYCKCPDGQELREDGKTCKACTNSISSLDTLRAATTDLPHASYPNPDLQLSPTSCTNSIGS</sequence>
<comment type="caution">
    <text evidence="6">The sequence shown here is derived from an EMBL/GenBank/DDBJ whole genome shotgun (WGS) entry which is preliminary data.</text>
</comment>
<protein>
    <recommendedName>
        <fullName evidence="5">EGF-like calcium-binding domain-containing protein</fullName>
    </recommendedName>
</protein>
<evidence type="ECO:0000256" key="4">
    <source>
        <dbReference type="SAM" id="MobiDB-lite"/>
    </source>
</evidence>
<feature type="domain" description="EGF-like calcium-binding" evidence="5">
    <location>
        <begin position="32"/>
        <end position="72"/>
    </location>
</feature>
<evidence type="ECO:0000256" key="3">
    <source>
        <dbReference type="ARBA" id="ARBA00023157"/>
    </source>
</evidence>
<feature type="compositionally biased region" description="Polar residues" evidence="4">
    <location>
        <begin position="101"/>
        <end position="114"/>
    </location>
</feature>
<dbReference type="EMBL" id="JBHFQA010000011">
    <property type="protein sequence ID" value="KAL2090808.1"/>
    <property type="molecule type" value="Genomic_DNA"/>
</dbReference>
<feature type="region of interest" description="Disordered" evidence="4">
    <location>
        <begin position="91"/>
        <end position="114"/>
    </location>
</feature>
<dbReference type="Pfam" id="PF14670">
    <property type="entry name" value="FXa_inhibition"/>
    <property type="match status" value="1"/>
</dbReference>
<evidence type="ECO:0000259" key="5">
    <source>
        <dbReference type="SMART" id="SM00179"/>
    </source>
</evidence>
<accession>A0ABD1JVA8</accession>
<dbReference type="InterPro" id="IPR018097">
    <property type="entry name" value="EGF_Ca-bd_CS"/>
</dbReference>
<keyword evidence="1" id="KW-0245">EGF-like domain</keyword>
<dbReference type="SMART" id="SM00179">
    <property type="entry name" value="EGF_CA"/>
    <property type="match status" value="1"/>
</dbReference>
<evidence type="ECO:0000313" key="6">
    <source>
        <dbReference type="EMBL" id="KAL2090808.1"/>
    </source>
</evidence>
<reference evidence="6 7" key="1">
    <citation type="submission" date="2024-09" db="EMBL/GenBank/DDBJ databases">
        <title>A chromosome-level genome assembly of Gray's grenadier anchovy, Coilia grayii.</title>
        <authorList>
            <person name="Fu Z."/>
        </authorList>
    </citation>
    <scope>NUCLEOTIDE SEQUENCE [LARGE SCALE GENOMIC DNA]</scope>
    <source>
        <strain evidence="6">G4</strain>
        <tissue evidence="6">Muscle</tissue>
    </source>
</reference>
<evidence type="ECO:0000313" key="7">
    <source>
        <dbReference type="Proteomes" id="UP001591681"/>
    </source>
</evidence>
<evidence type="ECO:0000256" key="1">
    <source>
        <dbReference type="ARBA" id="ARBA00022536"/>
    </source>
</evidence>
<dbReference type="InterPro" id="IPR050751">
    <property type="entry name" value="ECM_structural_protein"/>
</dbReference>
<dbReference type="PROSITE" id="PS01187">
    <property type="entry name" value="EGF_CA"/>
    <property type="match status" value="1"/>
</dbReference>
<keyword evidence="7" id="KW-1185">Reference proteome</keyword>
<dbReference type="Proteomes" id="UP001591681">
    <property type="component" value="Unassembled WGS sequence"/>
</dbReference>
<evidence type="ECO:0000256" key="2">
    <source>
        <dbReference type="ARBA" id="ARBA00022737"/>
    </source>
</evidence>
<dbReference type="PANTHER" id="PTHR24034">
    <property type="entry name" value="EGF-LIKE DOMAIN-CONTAINING PROTEIN"/>
    <property type="match status" value="1"/>
</dbReference>
<keyword evidence="2" id="KW-0677">Repeat</keyword>
<dbReference type="SUPFAM" id="SSF57196">
    <property type="entry name" value="EGF/Laminin"/>
    <property type="match status" value="1"/>
</dbReference>
<dbReference type="InterPro" id="IPR001881">
    <property type="entry name" value="EGF-like_Ca-bd_dom"/>
</dbReference>
<dbReference type="GO" id="GO:0032502">
    <property type="term" value="P:developmental process"/>
    <property type="evidence" value="ECO:0007669"/>
    <property type="project" value="UniProtKB-ARBA"/>
</dbReference>
<dbReference type="AlphaFoldDB" id="A0ABD1JVA8"/>
<proteinExistence type="predicted"/>
<organism evidence="6 7">
    <name type="scientific">Coilia grayii</name>
    <name type="common">Gray's grenadier anchovy</name>
    <dbReference type="NCBI Taxonomy" id="363190"/>
    <lineage>
        <taxon>Eukaryota</taxon>
        <taxon>Metazoa</taxon>
        <taxon>Chordata</taxon>
        <taxon>Craniata</taxon>
        <taxon>Vertebrata</taxon>
        <taxon>Euteleostomi</taxon>
        <taxon>Actinopterygii</taxon>
        <taxon>Neopterygii</taxon>
        <taxon>Teleostei</taxon>
        <taxon>Clupei</taxon>
        <taxon>Clupeiformes</taxon>
        <taxon>Clupeoidei</taxon>
        <taxon>Engraulidae</taxon>
        <taxon>Coilinae</taxon>
        <taxon>Coilia</taxon>
    </lineage>
</organism>
<keyword evidence="3" id="KW-1015">Disulfide bond</keyword>
<dbReference type="PANTHER" id="PTHR24034:SF205">
    <property type="entry name" value="NIDOGEN"/>
    <property type="match status" value="1"/>
</dbReference>